<dbReference type="Pfam" id="PF03457">
    <property type="entry name" value="HA"/>
    <property type="match status" value="3"/>
</dbReference>
<feature type="compositionally biased region" description="Low complexity" evidence="1">
    <location>
        <begin position="50"/>
        <end position="62"/>
    </location>
</feature>
<feature type="region of interest" description="Disordered" evidence="1">
    <location>
        <begin position="38"/>
        <end position="154"/>
    </location>
</feature>
<protein>
    <recommendedName>
        <fullName evidence="2">Helicase-associated domain-containing protein</fullName>
    </recommendedName>
</protein>
<reference evidence="3" key="1">
    <citation type="submission" date="2021-01" db="EMBL/GenBank/DDBJ databases">
        <authorList>
            <person name="Corre E."/>
            <person name="Pelletier E."/>
            <person name="Niang G."/>
            <person name="Scheremetjew M."/>
            <person name="Finn R."/>
            <person name="Kale V."/>
            <person name="Holt S."/>
            <person name="Cochrane G."/>
            <person name="Meng A."/>
            <person name="Brown T."/>
            <person name="Cohen L."/>
        </authorList>
    </citation>
    <scope>NUCLEOTIDE SEQUENCE</scope>
    <source>
        <strain evidence="3">MM31A-1</strain>
    </source>
</reference>
<evidence type="ECO:0000313" key="3">
    <source>
        <dbReference type="EMBL" id="CAE0474388.1"/>
    </source>
</evidence>
<evidence type="ECO:0000259" key="2">
    <source>
        <dbReference type="Pfam" id="PF03457"/>
    </source>
</evidence>
<name>A0A7S3VDT3_9STRA</name>
<feature type="domain" description="Helicase-associated" evidence="2">
    <location>
        <begin position="656"/>
        <end position="721"/>
    </location>
</feature>
<accession>A0A7S3VDT3</accession>
<feature type="domain" description="Helicase-associated" evidence="2">
    <location>
        <begin position="579"/>
        <end position="645"/>
    </location>
</feature>
<proteinExistence type="predicted"/>
<feature type="compositionally biased region" description="Polar residues" evidence="1">
    <location>
        <begin position="132"/>
        <end position="149"/>
    </location>
</feature>
<dbReference type="AlphaFoldDB" id="A0A7S3VDT3"/>
<evidence type="ECO:0000256" key="1">
    <source>
        <dbReference type="SAM" id="MobiDB-lite"/>
    </source>
</evidence>
<dbReference type="InterPro" id="IPR005114">
    <property type="entry name" value="Helicase_assoc"/>
</dbReference>
<gene>
    <name evidence="3" type="ORF">CDEB00056_LOCUS19241</name>
</gene>
<dbReference type="PANTHER" id="PTHR33418:SF1">
    <property type="entry name" value="HELICASE-ASSOCIATED DOMAIN-CONTAINING PROTEIN"/>
    <property type="match status" value="1"/>
</dbReference>
<dbReference type="EMBL" id="HBIO01025059">
    <property type="protein sequence ID" value="CAE0474388.1"/>
    <property type="molecule type" value="Transcribed_RNA"/>
</dbReference>
<sequence>MLNLWICDEDVQDNGTRTTHLEPSYTDKWKPYKPTLSAAASQMPQLPLPSSGDSSLYRSSYRQHQHTSYLGSNGSSGDTKRLQVPVVSIGGSSRDFDKGSATGSMLKSPFPEENFYKRGSQQRPKKRPQYPSRKNVTSQSLPQQQQRPTSFFDPTVHNFSALNQTSSARNTSSYNYGYQQFKTLIDCDRQSHCNRPNNDHLNRVTDEDASDQISSSNYAHSRYTEYNQNHPISVPIASSHYSYGSYEASYQSSHKNESVFEHNGSSKLVDPVDPRKGHYNSYNSTENSEQEPRWPFETNLKYDATFDIFTQPNCIGAPQASKPVIFQELPVPVADEIATSSNDDQDSNNIDAAHFIEMYKSLCLFYKTYGHTNVPKVSNWFLLSQWVDSLRRRKRFQILKSRGIKVASAADHELPLSDHQTFLLESIDFNWNVSTTDEENEAIIANMKTVDQSIVQQASTLPCDFNVQNTAASAKQVSSQPVSGGDDSHLITTFDFSLARDFSQGSNNQNTVEDLLNEGDLLNEASPPSFHDSEDLTSFNAMKSRCNPTNDNIAIKTPARKKQTREDCSDQIETEINKQMWRSQYKRLVEFKEKHGHTIVPARYADDYQLGHWVMTQRRQFQLIKKGKASRMNQIRIDMLNQIDFHWSVRKNPKVMWETRYGEMLEYKELHGNCLVPQRYQENAQLGIWVNTQRRNYKLLMEDKKSCMTKDRLDKLTQIGFSWKKVSSKNK</sequence>
<dbReference type="PANTHER" id="PTHR33418">
    <property type="entry name" value="HELICASE-ASSOCIATED"/>
    <property type="match status" value="1"/>
</dbReference>
<feature type="domain" description="Helicase-associated" evidence="2">
    <location>
        <begin position="353"/>
        <end position="429"/>
    </location>
</feature>
<dbReference type="Gene3D" id="6.10.140.530">
    <property type="match status" value="2"/>
</dbReference>
<organism evidence="3">
    <name type="scientific">Chaetoceros debilis</name>
    <dbReference type="NCBI Taxonomy" id="122233"/>
    <lineage>
        <taxon>Eukaryota</taxon>
        <taxon>Sar</taxon>
        <taxon>Stramenopiles</taxon>
        <taxon>Ochrophyta</taxon>
        <taxon>Bacillariophyta</taxon>
        <taxon>Coscinodiscophyceae</taxon>
        <taxon>Chaetocerotophycidae</taxon>
        <taxon>Chaetocerotales</taxon>
        <taxon>Chaetocerotaceae</taxon>
        <taxon>Chaetoceros</taxon>
    </lineage>
</organism>
<feature type="compositionally biased region" description="Polar residues" evidence="1">
    <location>
        <begin position="66"/>
        <end position="77"/>
    </location>
</feature>